<dbReference type="EC" id="1.1.1.49" evidence="7"/>
<dbReference type="FunFam" id="3.30.360.10:FF:000018">
    <property type="entry name" value="Glucose-6-phosphate 1-dehydrogenase"/>
    <property type="match status" value="1"/>
</dbReference>
<dbReference type="GO" id="GO:0004345">
    <property type="term" value="F:glucose-6-phosphate dehydrogenase activity"/>
    <property type="evidence" value="ECO:0007669"/>
    <property type="project" value="UniProtKB-EC"/>
</dbReference>
<evidence type="ECO:0000313" key="11">
    <source>
        <dbReference type="EMBL" id="CRZ09505.1"/>
    </source>
</evidence>
<dbReference type="PRINTS" id="PR00079">
    <property type="entry name" value="G6PDHDRGNASE"/>
</dbReference>
<evidence type="ECO:0000256" key="5">
    <source>
        <dbReference type="ARBA" id="ARBA00023002"/>
    </source>
</evidence>
<dbReference type="InterPro" id="IPR036291">
    <property type="entry name" value="NAD(P)-bd_dom_sf"/>
</dbReference>
<comment type="function">
    <text evidence="7">Catalyzes the rate-limiting step of the oxidative pentose-phosphate pathway, which represents a route for the dissimilation of carbohydrates besides glycolysis.</text>
</comment>
<feature type="coiled-coil region" evidence="8">
    <location>
        <begin position="17"/>
        <end position="44"/>
    </location>
</feature>
<dbReference type="InterPro" id="IPR019796">
    <property type="entry name" value="G6P_DH_AS"/>
</dbReference>
<evidence type="ECO:0000259" key="10">
    <source>
        <dbReference type="Pfam" id="PF02781"/>
    </source>
</evidence>
<dbReference type="HAMAP" id="MF_00966">
    <property type="entry name" value="G6PD"/>
    <property type="match status" value="1"/>
</dbReference>
<reference evidence="11" key="1">
    <citation type="submission" date="2015-04" db="EMBL/GenBank/DDBJ databases">
        <title>The genome sequence of the plant pathogenic Rhizarian Plasmodiophora brassicae reveals insights in its biotrophic life cycle and the origin of chitin synthesis.</title>
        <authorList>
            <person name="Schwelm A."/>
            <person name="Fogelqvist J."/>
            <person name="Knaust A."/>
            <person name="Julke S."/>
            <person name="Lilja T."/>
            <person name="Dhandapani V."/>
            <person name="Bonilla-Rosso G."/>
            <person name="Karlsson M."/>
            <person name="Shevchenko A."/>
            <person name="Choi S.R."/>
            <person name="Kim H.G."/>
            <person name="Park J.Y."/>
            <person name="Lim Y.P."/>
            <person name="Ludwig-Muller J."/>
            <person name="Dixelius C."/>
        </authorList>
    </citation>
    <scope>NUCLEOTIDE SEQUENCE</scope>
    <source>
        <tissue evidence="11">Potato root galls</tissue>
    </source>
</reference>
<dbReference type="Pfam" id="PF00479">
    <property type="entry name" value="G6PD_N"/>
    <property type="match status" value="1"/>
</dbReference>
<accession>A0A0H5R5S4</accession>
<keyword evidence="3 7" id="KW-0313">Glucose metabolism</keyword>
<dbReference type="Pfam" id="PF02781">
    <property type="entry name" value="G6PD_C"/>
    <property type="match status" value="1"/>
</dbReference>
<comment type="similarity">
    <text evidence="2 7">Belongs to the glucose-6-phosphate dehydrogenase family.</text>
</comment>
<keyword evidence="5 7" id="KW-0560">Oxidoreductase</keyword>
<evidence type="ECO:0000256" key="7">
    <source>
        <dbReference type="RuleBase" id="RU362120"/>
    </source>
</evidence>
<proteinExistence type="inferred from homology"/>
<organism evidence="11">
    <name type="scientific">Spongospora subterranea</name>
    <dbReference type="NCBI Taxonomy" id="70186"/>
    <lineage>
        <taxon>Eukaryota</taxon>
        <taxon>Sar</taxon>
        <taxon>Rhizaria</taxon>
        <taxon>Endomyxa</taxon>
        <taxon>Phytomyxea</taxon>
        <taxon>Plasmodiophorida</taxon>
        <taxon>Plasmodiophoridae</taxon>
        <taxon>Spongospora</taxon>
    </lineage>
</organism>
<dbReference type="InterPro" id="IPR022674">
    <property type="entry name" value="G6P_DH_NAD-bd"/>
</dbReference>
<dbReference type="GO" id="GO:0006006">
    <property type="term" value="P:glucose metabolic process"/>
    <property type="evidence" value="ECO:0007669"/>
    <property type="project" value="UniProtKB-KW"/>
</dbReference>
<comment type="catalytic activity">
    <reaction evidence="7">
        <text>D-glucose 6-phosphate + NADP(+) = 6-phospho-D-glucono-1,5-lactone + NADPH + H(+)</text>
        <dbReference type="Rhea" id="RHEA:15841"/>
        <dbReference type="ChEBI" id="CHEBI:15378"/>
        <dbReference type="ChEBI" id="CHEBI:57783"/>
        <dbReference type="ChEBI" id="CHEBI:57955"/>
        <dbReference type="ChEBI" id="CHEBI:58349"/>
        <dbReference type="ChEBI" id="CHEBI:61548"/>
        <dbReference type="EC" id="1.1.1.49"/>
    </reaction>
</comment>
<dbReference type="SUPFAM" id="SSF55347">
    <property type="entry name" value="Glyceraldehyde-3-phosphate dehydrogenase-like, C-terminal domain"/>
    <property type="match status" value="1"/>
</dbReference>
<evidence type="ECO:0000259" key="9">
    <source>
        <dbReference type="Pfam" id="PF00479"/>
    </source>
</evidence>
<dbReference type="PANTHER" id="PTHR23429:SF0">
    <property type="entry name" value="GLUCOSE-6-PHOSPHATE 1-DEHYDROGENASE"/>
    <property type="match status" value="1"/>
</dbReference>
<dbReference type="EMBL" id="HACM01009063">
    <property type="protein sequence ID" value="CRZ09505.1"/>
    <property type="molecule type" value="Transcribed_RNA"/>
</dbReference>
<dbReference type="UniPathway" id="UPA00115">
    <property type="reaction ID" value="UER00408"/>
</dbReference>
<dbReference type="GO" id="GO:0009051">
    <property type="term" value="P:pentose-phosphate shunt, oxidative branch"/>
    <property type="evidence" value="ECO:0007669"/>
    <property type="project" value="TreeGrafter"/>
</dbReference>
<dbReference type="GO" id="GO:0005829">
    <property type="term" value="C:cytosol"/>
    <property type="evidence" value="ECO:0007669"/>
    <property type="project" value="TreeGrafter"/>
</dbReference>
<name>A0A0H5R5S4_9EUKA</name>
<dbReference type="InterPro" id="IPR001282">
    <property type="entry name" value="G6P_DH"/>
</dbReference>
<dbReference type="PIRSF" id="PIRSF000110">
    <property type="entry name" value="G6PD"/>
    <property type="match status" value="1"/>
</dbReference>
<protein>
    <recommendedName>
        <fullName evidence="7">Glucose-6-phosphate 1-dehydrogenase</fullName>
        <ecNumber evidence="7">1.1.1.49</ecNumber>
    </recommendedName>
</protein>
<dbReference type="InterPro" id="IPR022675">
    <property type="entry name" value="G6P_DH_C"/>
</dbReference>
<dbReference type="PANTHER" id="PTHR23429">
    <property type="entry name" value="GLUCOSE-6-PHOSPHATE 1-DEHYDROGENASE G6PD"/>
    <property type="match status" value="1"/>
</dbReference>
<evidence type="ECO:0000256" key="8">
    <source>
        <dbReference type="SAM" id="Coils"/>
    </source>
</evidence>
<dbReference type="NCBIfam" id="TIGR00871">
    <property type="entry name" value="zwf"/>
    <property type="match status" value="1"/>
</dbReference>
<feature type="domain" description="Glucose-6-phosphate dehydrogenase C-terminal" evidence="10">
    <location>
        <begin position="239"/>
        <end position="532"/>
    </location>
</feature>
<dbReference type="Gene3D" id="3.40.50.720">
    <property type="entry name" value="NAD(P)-binding Rossmann-like Domain"/>
    <property type="match status" value="1"/>
</dbReference>
<evidence type="ECO:0000256" key="6">
    <source>
        <dbReference type="ARBA" id="ARBA00023277"/>
    </source>
</evidence>
<keyword evidence="6 7" id="KW-0119">Carbohydrate metabolism</keyword>
<dbReference type="SUPFAM" id="SSF51735">
    <property type="entry name" value="NAD(P)-binding Rossmann-fold domains"/>
    <property type="match status" value="1"/>
</dbReference>
<evidence type="ECO:0000256" key="2">
    <source>
        <dbReference type="ARBA" id="ARBA00009975"/>
    </source>
</evidence>
<keyword evidence="4 7" id="KW-0521">NADP</keyword>
<keyword evidence="8" id="KW-0175">Coiled coil</keyword>
<sequence length="544" mass="61019">MPESPSPVTDKVSFPSLDELFQENQRLQQENDQLKQALYSQSKQTSSFAQHEEGSSPDSCLTVIVLGASGDLAKKKTFPALFALYKSQLLPKKVNIIGYARSHMSTDQFRQRVHHQKYSKEEQQAFIDRCIYFTGAYDSDEAFSELNALCNKLETGCSKANRLFYLAIPPTVFLASARGIRQHAMSQTGWNRVVVEKPFGSDFATAALMGSSLMRHFNEEHIYRIDHYLGKEMVQNLSVLRFANSIFEPIWNGRHIQLVTITFKESIGTAGRGGYFDQFGIIRDVMQNHLIQILSLVAMEQPASLNASDVSDEKVKVLRCIAPATKDQIVIGQYSASSDGSSPGYLDDKGVPDTSLTPTYALAVLFIKNSRWDGVPFILKCGKGLDSSKAEIRIQFRRPPGDLYGGISGTVSPSPNELVIRVQPDEAIYLKLMTKQPGLAGDEKLHQTELDLTYKKRFEHIKAGLPDAYERLILDVVRGDHSLFVRNDELLASWAIFTPILHRLEQEKVKPIIYAFGSRGPKEADMLAAKMGFQRNPEYSYRLA</sequence>
<dbReference type="AlphaFoldDB" id="A0A0H5R5S4"/>
<dbReference type="PROSITE" id="PS00069">
    <property type="entry name" value="G6P_DEHYDROGENASE"/>
    <property type="match status" value="1"/>
</dbReference>
<evidence type="ECO:0000256" key="3">
    <source>
        <dbReference type="ARBA" id="ARBA00022526"/>
    </source>
</evidence>
<comment type="pathway">
    <text evidence="1 7">Carbohydrate degradation; pentose phosphate pathway; D-ribulose 5-phosphate from D-glucose 6-phosphate (oxidative stage): step 1/3.</text>
</comment>
<dbReference type="Gene3D" id="3.30.360.10">
    <property type="entry name" value="Dihydrodipicolinate Reductase, domain 2"/>
    <property type="match status" value="1"/>
</dbReference>
<evidence type="ECO:0000256" key="4">
    <source>
        <dbReference type="ARBA" id="ARBA00022857"/>
    </source>
</evidence>
<dbReference type="GO" id="GO:0050661">
    <property type="term" value="F:NADP binding"/>
    <property type="evidence" value="ECO:0007669"/>
    <property type="project" value="InterPro"/>
</dbReference>
<feature type="domain" description="Glucose-6-phosphate dehydrogenase NAD-binding" evidence="9">
    <location>
        <begin position="64"/>
        <end position="236"/>
    </location>
</feature>
<evidence type="ECO:0000256" key="1">
    <source>
        <dbReference type="ARBA" id="ARBA00004937"/>
    </source>
</evidence>